<dbReference type="InterPro" id="IPR051010">
    <property type="entry name" value="BCAA_transport"/>
</dbReference>
<dbReference type="Proteomes" id="UP000198856">
    <property type="component" value="Unassembled WGS sequence"/>
</dbReference>
<dbReference type="SUPFAM" id="SSF53822">
    <property type="entry name" value="Periplasmic binding protein-like I"/>
    <property type="match status" value="1"/>
</dbReference>
<dbReference type="RefSeq" id="WP_092702949.1">
    <property type="nucleotide sequence ID" value="NZ_FNFC01000010.1"/>
</dbReference>
<name>A0A1G8X0I9_9EURY</name>
<dbReference type="InterPro" id="IPR028081">
    <property type="entry name" value="Leu-bd"/>
</dbReference>
<feature type="domain" description="Leucine-binding protein" evidence="3">
    <location>
        <begin position="66"/>
        <end position="368"/>
    </location>
</feature>
<evidence type="ECO:0000259" key="3">
    <source>
        <dbReference type="Pfam" id="PF13458"/>
    </source>
</evidence>
<organism evidence="4 5">
    <name type="scientific">Halovenus aranensis</name>
    <dbReference type="NCBI Taxonomy" id="890420"/>
    <lineage>
        <taxon>Archaea</taxon>
        <taxon>Methanobacteriati</taxon>
        <taxon>Methanobacteriota</taxon>
        <taxon>Stenosarchaea group</taxon>
        <taxon>Halobacteria</taxon>
        <taxon>Halobacteriales</taxon>
        <taxon>Haloarculaceae</taxon>
        <taxon>Halovenus</taxon>
    </lineage>
</organism>
<keyword evidence="5" id="KW-1185">Reference proteome</keyword>
<keyword evidence="1" id="KW-0732">Signal</keyword>
<dbReference type="CDD" id="cd06346">
    <property type="entry name" value="PBP1_ABC_ligand_binding-like"/>
    <property type="match status" value="1"/>
</dbReference>
<evidence type="ECO:0000313" key="5">
    <source>
        <dbReference type="Proteomes" id="UP000198856"/>
    </source>
</evidence>
<accession>A0A1G8X0I9</accession>
<gene>
    <name evidence="4" type="ORF">SAMN05216226_11036</name>
</gene>
<feature type="region of interest" description="Disordered" evidence="2">
    <location>
        <begin position="27"/>
        <end position="59"/>
    </location>
</feature>
<evidence type="ECO:0000256" key="2">
    <source>
        <dbReference type="SAM" id="MobiDB-lite"/>
    </source>
</evidence>
<dbReference type="STRING" id="890420.SAMN05216226_11036"/>
<dbReference type="InterPro" id="IPR028082">
    <property type="entry name" value="Peripla_BP_I"/>
</dbReference>
<dbReference type="Gene3D" id="3.40.50.2300">
    <property type="match status" value="2"/>
</dbReference>
<feature type="compositionally biased region" description="Acidic residues" evidence="2">
    <location>
        <begin position="29"/>
        <end position="57"/>
    </location>
</feature>
<dbReference type="PANTHER" id="PTHR30483:SF6">
    <property type="entry name" value="PERIPLASMIC BINDING PROTEIN OF ABC TRANSPORTER FOR NATURAL AMINO ACIDS"/>
    <property type="match status" value="1"/>
</dbReference>
<dbReference type="Pfam" id="PF13458">
    <property type="entry name" value="Peripla_BP_6"/>
    <property type="match status" value="1"/>
</dbReference>
<evidence type="ECO:0000256" key="1">
    <source>
        <dbReference type="ARBA" id="ARBA00022729"/>
    </source>
</evidence>
<dbReference type="EMBL" id="FNFC01000010">
    <property type="protein sequence ID" value="SDJ83847.1"/>
    <property type="molecule type" value="Genomic_DNA"/>
</dbReference>
<dbReference type="AlphaFoldDB" id="A0A1G8X0I9"/>
<sequence length="435" mass="45744">MHKKRRRDLLKGIGAAGTIGLAGCIGGGDDGDDGDDGGDSDGGDGDGSDGDGGDGGDVETREIMYGVLMPETGDLGSLGGPIGDGARLVARQLESETDFSFDVSSSDTQTNPQTGISEANSLVDAGYPAVVGSASSNVNLQVTRQSFIPNEVVGISPSSTAPAVTQLDDNGYIFRTAPSDALQGPVIAQVAVEEFDASTVSTMFLNDNYGQALEESFVEAFRNEHDGEALERVSFEPEQASYASQLDTAMSADPDFLWIVGFPQSGIQLFRDFYNSFSEDFPIIVPDGLIDDTLPGEVGNPMTNVWGTAPAAGGAGAERFAELYQQEWDREPGVFNAHAYDAAACVVLANARAGENDGTAIRDNMREVANPPGTEITADNLAEGLRMAAAGEEIQYTGASSAVDFDENGDMKAVSYDVLRYQDGEAQVQRTIDFS</sequence>
<dbReference type="PANTHER" id="PTHR30483">
    <property type="entry name" value="LEUCINE-SPECIFIC-BINDING PROTEIN"/>
    <property type="match status" value="1"/>
</dbReference>
<proteinExistence type="predicted"/>
<dbReference type="PROSITE" id="PS51257">
    <property type="entry name" value="PROKAR_LIPOPROTEIN"/>
    <property type="match status" value="1"/>
</dbReference>
<protein>
    <submittedName>
        <fullName evidence="4">ABC-type branched-chain amino acid transport system, substrate-binding protein</fullName>
    </submittedName>
</protein>
<evidence type="ECO:0000313" key="4">
    <source>
        <dbReference type="EMBL" id="SDJ83847.1"/>
    </source>
</evidence>
<dbReference type="OrthoDB" id="21336at2157"/>
<reference evidence="4 5" key="1">
    <citation type="submission" date="2016-10" db="EMBL/GenBank/DDBJ databases">
        <authorList>
            <person name="de Groot N.N."/>
        </authorList>
    </citation>
    <scope>NUCLEOTIDE SEQUENCE [LARGE SCALE GENOMIC DNA]</scope>
    <source>
        <strain evidence="4 5">IBRC-M10015</strain>
    </source>
</reference>